<evidence type="ECO:0000313" key="3">
    <source>
        <dbReference type="Proteomes" id="UP000316560"/>
    </source>
</evidence>
<dbReference type="Pfam" id="PF13794">
    <property type="entry name" value="MiaE_2"/>
    <property type="match status" value="1"/>
</dbReference>
<keyword evidence="3" id="KW-1185">Reference proteome</keyword>
<reference evidence="2 3" key="1">
    <citation type="submission" date="2019-06" db="EMBL/GenBank/DDBJ databases">
        <title>Sequencing the genomes of 1000 actinobacteria strains.</title>
        <authorList>
            <person name="Klenk H.-P."/>
        </authorList>
    </citation>
    <scope>NUCLEOTIDE SEQUENCE [LARGE SCALE GENOMIC DNA]</scope>
    <source>
        <strain evidence="2 3">DSM 21947</strain>
    </source>
</reference>
<evidence type="ECO:0000259" key="1">
    <source>
        <dbReference type="Pfam" id="PF13794"/>
    </source>
</evidence>
<accession>A0A8H2K4T7</accession>
<sequence length="238" mass="25996">MVKWFSRKSGRIEVPRLRSRAGDAPTEKVALAEFAPDILGFLGRAAYVQLMIFENLSRAITNAPTTAAKTAIGKAAELSLGKHRALVAEITKAGGSPAEVMDPYTDVFDEFERLARGADWYESLITAYLSAGFFDDFYARLAAGLPSESHNRLVAIFSGESGEKVLAEYLQAAIDANPRLDSRLAMWGRRLVGDMMLAARSALVFPDHTRSTEAQVEPVFTELIAAHTRRMDALGLTA</sequence>
<dbReference type="Gene3D" id="1.20.1260.10">
    <property type="match status" value="1"/>
</dbReference>
<dbReference type="InterPro" id="IPR059125">
    <property type="entry name" value="Ferritin_actino"/>
</dbReference>
<comment type="caution">
    <text evidence="2">The sequence shown here is derived from an EMBL/GenBank/DDBJ whole genome shotgun (WGS) entry which is preliminary data.</text>
</comment>
<protein>
    <submittedName>
        <fullName evidence="2">tRNA-(MS[2]IO[6]A)-hydroxylase MiaE-like protein</fullName>
    </submittedName>
</protein>
<evidence type="ECO:0000313" key="2">
    <source>
        <dbReference type="EMBL" id="TQO19190.1"/>
    </source>
</evidence>
<proteinExistence type="predicted"/>
<dbReference type="Proteomes" id="UP000316560">
    <property type="component" value="Unassembled WGS sequence"/>
</dbReference>
<dbReference type="InterPro" id="IPR012347">
    <property type="entry name" value="Ferritin-like"/>
</dbReference>
<name>A0A8H2K4T7_9MICO</name>
<gene>
    <name evidence="2" type="ORF">FB472_0730</name>
</gene>
<dbReference type="RefSeq" id="WP_141989680.1">
    <property type="nucleotide sequence ID" value="NZ_VFRA01000001.1"/>
</dbReference>
<dbReference type="OrthoDB" id="3728083at2"/>
<dbReference type="AlphaFoldDB" id="A0A8H2K4T7"/>
<organism evidence="2 3">
    <name type="scientific">Rhodoglobus vestalii</name>
    <dbReference type="NCBI Taxonomy" id="193384"/>
    <lineage>
        <taxon>Bacteria</taxon>
        <taxon>Bacillati</taxon>
        <taxon>Actinomycetota</taxon>
        <taxon>Actinomycetes</taxon>
        <taxon>Micrococcales</taxon>
        <taxon>Microbacteriaceae</taxon>
        <taxon>Rhodoglobus</taxon>
    </lineage>
</organism>
<dbReference type="EMBL" id="VFRA01000001">
    <property type="protein sequence ID" value="TQO19190.1"/>
    <property type="molecule type" value="Genomic_DNA"/>
</dbReference>
<feature type="domain" description="Ferritin-like" evidence="1">
    <location>
        <begin position="39"/>
        <end position="199"/>
    </location>
</feature>